<keyword evidence="3" id="KW-1185">Reference proteome</keyword>
<dbReference type="Proteomes" id="UP000794436">
    <property type="component" value="Unassembled WGS sequence"/>
</dbReference>
<feature type="transmembrane region" description="Helical" evidence="1">
    <location>
        <begin position="198"/>
        <end position="222"/>
    </location>
</feature>
<gene>
    <name evidence="2" type="ORF">Poli38472_004693</name>
</gene>
<proteinExistence type="predicted"/>
<evidence type="ECO:0000256" key="1">
    <source>
        <dbReference type="SAM" id="Phobius"/>
    </source>
</evidence>
<feature type="transmembrane region" description="Helical" evidence="1">
    <location>
        <begin position="20"/>
        <end position="43"/>
    </location>
</feature>
<comment type="caution">
    <text evidence="2">The sequence shown here is derived from an EMBL/GenBank/DDBJ whole genome shotgun (WGS) entry which is preliminary data.</text>
</comment>
<protein>
    <submittedName>
        <fullName evidence="2">Uncharacterized protein</fullName>
    </submittedName>
</protein>
<keyword evidence="1" id="KW-0472">Membrane</keyword>
<dbReference type="AlphaFoldDB" id="A0A8K1FG48"/>
<dbReference type="OrthoDB" id="94982at2759"/>
<evidence type="ECO:0000313" key="2">
    <source>
        <dbReference type="EMBL" id="TMW59624.1"/>
    </source>
</evidence>
<name>A0A8K1FG48_PYTOL</name>
<evidence type="ECO:0000313" key="3">
    <source>
        <dbReference type="Proteomes" id="UP000794436"/>
    </source>
</evidence>
<accession>A0A8K1FG48</accession>
<sequence length="306" mass="34778">MTPRMLTLLVRKWQSPQRRLVLFTTLCGVVFVITLIECPTLTFHELPTGFPSSFRDRNGFFQVLRWLEHLLSADELAKFMGVWHVYRENGNVWGLRAGQGYEPRPQTREYRAAPFRNADELVRQLQTIVTWESYFQLSKMGLRTGLLLFLYQKQQLTKRVTLPCICLCVLVVFASRMTQSCLLDVLGKDKSTLVDPMAFVSAFLGVLFVLRCGAMAIINVLLGRAYQAYFGGWPTTWKEVPRYVGSKEFAVSTLFYTAATVSVMTLTLRSLSEAALQIEAAALCGALMHYVFHHFGGSLITIYTKE</sequence>
<reference evidence="2" key="1">
    <citation type="submission" date="2019-03" db="EMBL/GenBank/DDBJ databases">
        <title>Long read genome sequence of the mycoparasitic Pythium oligandrum ATCC 38472 isolated from sugarbeet rhizosphere.</title>
        <authorList>
            <person name="Gaulin E."/>
        </authorList>
    </citation>
    <scope>NUCLEOTIDE SEQUENCE</scope>
    <source>
        <strain evidence="2">ATCC 38472_TT</strain>
    </source>
</reference>
<keyword evidence="1" id="KW-0812">Transmembrane</keyword>
<organism evidence="2 3">
    <name type="scientific">Pythium oligandrum</name>
    <name type="common">Mycoparasitic fungus</name>
    <dbReference type="NCBI Taxonomy" id="41045"/>
    <lineage>
        <taxon>Eukaryota</taxon>
        <taxon>Sar</taxon>
        <taxon>Stramenopiles</taxon>
        <taxon>Oomycota</taxon>
        <taxon>Peronosporomycetes</taxon>
        <taxon>Pythiales</taxon>
        <taxon>Pythiaceae</taxon>
        <taxon>Pythium</taxon>
    </lineage>
</organism>
<keyword evidence="1" id="KW-1133">Transmembrane helix</keyword>
<dbReference type="EMBL" id="SPLM01000109">
    <property type="protein sequence ID" value="TMW59624.1"/>
    <property type="molecule type" value="Genomic_DNA"/>
</dbReference>